<evidence type="ECO:0000256" key="2">
    <source>
        <dbReference type="SAM" id="SignalP"/>
    </source>
</evidence>
<accession>A0AAW8PY83</accession>
<dbReference type="RefSeq" id="WP_311019585.1">
    <property type="nucleotide sequence ID" value="NZ_JAUHGG010000003.1"/>
</dbReference>
<protein>
    <recommendedName>
        <fullName evidence="5">Secreted protein</fullName>
    </recommendedName>
</protein>
<evidence type="ECO:0000313" key="3">
    <source>
        <dbReference type="EMBL" id="MDS1820805.1"/>
    </source>
</evidence>
<evidence type="ECO:0000313" key="4">
    <source>
        <dbReference type="Proteomes" id="UP001253193"/>
    </source>
</evidence>
<feature type="chain" id="PRO_5043600276" description="Secreted protein" evidence="2">
    <location>
        <begin position="26"/>
        <end position="274"/>
    </location>
</feature>
<gene>
    <name evidence="3" type="ORF">QX249_09075</name>
</gene>
<dbReference type="AlphaFoldDB" id="A0AAW8PY83"/>
<comment type="caution">
    <text evidence="3">The sequence shown here is derived from an EMBL/GenBank/DDBJ whole genome shotgun (WGS) entry which is preliminary data.</text>
</comment>
<sequence length="274" mass="30344">MSFPTKKLATTIAVSIALSSSVAFAGSTNSTATVDPLACTDEEILAVMAEYEASLGSIDKYHVPRFEKFREVRMAYNAQDPETKDKNLCDVLADPSFEIPSIDLTMLNAGWTSLKALMAGNSGGVDWSTVMSEAYQAGMDKAKEWWLQNSCKLAKNFSESVNESIDDAYEDAQDMAKEEIENTDQAKDLGINDLDKPLYQQVAEKKTEEQLGEYAGYAKWYDEEEWGEEGRQDSMDSIVDKIIGDGLDNTLDNNLDDKGSDRLGSILDKVEPDY</sequence>
<evidence type="ECO:0008006" key="5">
    <source>
        <dbReference type="Google" id="ProtNLM"/>
    </source>
</evidence>
<reference evidence="3" key="1">
    <citation type="submission" date="2023-06" db="EMBL/GenBank/DDBJ databases">
        <title>Genomic Diversity of Vibrio spp. and Metagenomic Analysis of Pathogens in Florida Gulf Coastal Waters Following Hurricane Ian.</title>
        <authorList>
            <person name="Brumfield K.D."/>
        </authorList>
    </citation>
    <scope>NUCLEOTIDE SEQUENCE</scope>
    <source>
        <strain evidence="3">WBS2B-138</strain>
    </source>
</reference>
<name>A0AAW8PY83_VIBPH</name>
<feature type="signal peptide" evidence="2">
    <location>
        <begin position="1"/>
        <end position="25"/>
    </location>
</feature>
<feature type="region of interest" description="Disordered" evidence="1">
    <location>
        <begin position="249"/>
        <end position="274"/>
    </location>
</feature>
<dbReference type="EMBL" id="JAUHGG010000003">
    <property type="protein sequence ID" value="MDS1820805.1"/>
    <property type="molecule type" value="Genomic_DNA"/>
</dbReference>
<organism evidence="3 4">
    <name type="scientific">Vibrio parahaemolyticus</name>
    <dbReference type="NCBI Taxonomy" id="670"/>
    <lineage>
        <taxon>Bacteria</taxon>
        <taxon>Pseudomonadati</taxon>
        <taxon>Pseudomonadota</taxon>
        <taxon>Gammaproteobacteria</taxon>
        <taxon>Vibrionales</taxon>
        <taxon>Vibrionaceae</taxon>
        <taxon>Vibrio</taxon>
    </lineage>
</organism>
<dbReference type="Proteomes" id="UP001253193">
    <property type="component" value="Unassembled WGS sequence"/>
</dbReference>
<proteinExistence type="predicted"/>
<keyword evidence="2" id="KW-0732">Signal</keyword>
<evidence type="ECO:0000256" key="1">
    <source>
        <dbReference type="SAM" id="MobiDB-lite"/>
    </source>
</evidence>